<evidence type="ECO:0008006" key="4">
    <source>
        <dbReference type="Google" id="ProtNLM"/>
    </source>
</evidence>
<name>A0A511QFC7_9VIBR</name>
<comment type="caution">
    <text evidence="2">The sequence shown here is derived from an EMBL/GenBank/DDBJ whole genome shotgun (WGS) entry which is preliminary data.</text>
</comment>
<gene>
    <name evidence="2" type="ORF">VSA01S_21150</name>
</gene>
<organism evidence="2 3">
    <name type="scientific">Vibrio sagamiensis NBRC 104589</name>
    <dbReference type="NCBI Taxonomy" id="1219064"/>
    <lineage>
        <taxon>Bacteria</taxon>
        <taxon>Pseudomonadati</taxon>
        <taxon>Pseudomonadota</taxon>
        <taxon>Gammaproteobacteria</taxon>
        <taxon>Vibrionales</taxon>
        <taxon>Vibrionaceae</taxon>
        <taxon>Vibrio</taxon>
    </lineage>
</organism>
<sequence length="74" mass="8259">MGDVKLIMIIMPFIGIDNYVDFLFHMTIFGGALAVMQLVALNRIFDFVGFSSKGVPYGIPIITSYIIHSTVLFK</sequence>
<dbReference type="EMBL" id="BJXJ01000019">
    <property type="protein sequence ID" value="GEM76003.1"/>
    <property type="molecule type" value="Genomic_DNA"/>
</dbReference>
<keyword evidence="1" id="KW-0812">Transmembrane</keyword>
<dbReference type="AlphaFoldDB" id="A0A511QFC7"/>
<evidence type="ECO:0000313" key="3">
    <source>
        <dbReference type="Proteomes" id="UP000321922"/>
    </source>
</evidence>
<evidence type="ECO:0000256" key="1">
    <source>
        <dbReference type="SAM" id="Phobius"/>
    </source>
</evidence>
<keyword evidence="1" id="KW-0472">Membrane</keyword>
<keyword evidence="3" id="KW-1185">Reference proteome</keyword>
<reference evidence="2 3" key="1">
    <citation type="submission" date="2019-07" db="EMBL/GenBank/DDBJ databases">
        <title>Whole genome shotgun sequence of Vibrio sagamiensis NBRC 104589.</title>
        <authorList>
            <person name="Hosoyama A."/>
            <person name="Uohara A."/>
            <person name="Ohji S."/>
            <person name="Ichikawa N."/>
        </authorList>
    </citation>
    <scope>NUCLEOTIDE SEQUENCE [LARGE SCALE GENOMIC DNA]</scope>
    <source>
        <strain evidence="2 3">NBRC 104589</strain>
    </source>
</reference>
<feature type="transmembrane region" description="Helical" evidence="1">
    <location>
        <begin position="22"/>
        <end position="42"/>
    </location>
</feature>
<protein>
    <recommendedName>
        <fullName evidence="4">Prepilin type IV endopeptidase peptidase domain-containing protein</fullName>
    </recommendedName>
</protein>
<feature type="transmembrane region" description="Helical" evidence="1">
    <location>
        <begin position="54"/>
        <end position="73"/>
    </location>
</feature>
<dbReference type="Proteomes" id="UP000321922">
    <property type="component" value="Unassembled WGS sequence"/>
</dbReference>
<evidence type="ECO:0000313" key="2">
    <source>
        <dbReference type="EMBL" id="GEM76003.1"/>
    </source>
</evidence>
<keyword evidence="1" id="KW-1133">Transmembrane helix</keyword>
<proteinExistence type="predicted"/>
<accession>A0A511QFC7</accession>